<dbReference type="EMBL" id="CP024904">
    <property type="protein sequence ID" value="AXF25815.1"/>
    <property type="molecule type" value="Genomic_DNA"/>
</dbReference>
<protein>
    <submittedName>
        <fullName evidence="7">Cysteine dioxygenase</fullName>
    </submittedName>
</protein>
<feature type="binding site" evidence="6">
    <location>
        <position position="90"/>
    </location>
    <ligand>
        <name>Fe cation</name>
        <dbReference type="ChEBI" id="CHEBI:24875"/>
        <note>catalytic</note>
    </ligand>
</feature>
<name>A0A2Z5N8G0_BURPY</name>
<dbReference type="Gene3D" id="2.60.120.10">
    <property type="entry name" value="Jelly Rolls"/>
    <property type="match status" value="1"/>
</dbReference>
<keyword evidence="5 6" id="KW-0408">Iron</keyword>
<dbReference type="AlphaFoldDB" id="A0A2Z5N8G0"/>
<reference evidence="7 8" key="1">
    <citation type="journal article" date="2018" name="ISME J.">
        <title>Involvement of Burkholderiaceae and sulfurous volatiles in disease-suppressive soils.</title>
        <authorList>
            <person name="Carrion V.J."/>
            <person name="Cordovez V."/>
            <person name="Tyc O."/>
            <person name="Etalo D.W."/>
            <person name="de Bruijn I."/>
            <person name="de Jager V.C."/>
            <person name="Medema M.H."/>
            <person name="Eberl L."/>
            <person name="Raaijmakers J.M."/>
        </authorList>
    </citation>
    <scope>NUCLEOTIDE SEQUENCE [LARGE SCALE GENOMIC DNA]</scope>
    <source>
        <strain evidence="8">mHSR5</strain>
    </source>
</reference>
<comment type="similarity">
    <text evidence="1">Belongs to the cysteine dioxygenase family.</text>
</comment>
<sequence length="198" mass="22536">MPVSSPRFNRFVHDFTQLVDNFSSDEPQILSKGRELLADIVRHDDWLPDEYTQPHPQYYQQYLLHADPADRFSVVSFVWGPGQKTPIHNHTVWALIGMLRGGERAESFEVGLPSQPMRSLGVDHLEPGVVESISPRTGDIHRVSNMYEDRVSISVHVYGGNIGRISRYVFDPETSMLKHFISGYSNEDELSQQSVSHS</sequence>
<evidence type="ECO:0000256" key="6">
    <source>
        <dbReference type="PIRSR" id="PIRSR610300-51"/>
    </source>
</evidence>
<evidence type="ECO:0000313" key="8">
    <source>
        <dbReference type="Proteomes" id="UP000253104"/>
    </source>
</evidence>
<evidence type="ECO:0000256" key="5">
    <source>
        <dbReference type="ARBA" id="ARBA00023004"/>
    </source>
</evidence>
<dbReference type="Proteomes" id="UP000253104">
    <property type="component" value="Chromosome mHSR5_C"/>
</dbReference>
<feature type="binding site" evidence="6">
    <location>
        <position position="141"/>
    </location>
    <ligand>
        <name>Fe cation</name>
        <dbReference type="ChEBI" id="CHEBI:24875"/>
        <note>catalytic</note>
    </ligand>
</feature>
<dbReference type="GO" id="GO:0016702">
    <property type="term" value="F:oxidoreductase activity, acting on single donors with incorporation of molecular oxygen, incorporation of two atoms of oxygen"/>
    <property type="evidence" value="ECO:0007669"/>
    <property type="project" value="InterPro"/>
</dbReference>
<dbReference type="PANTHER" id="PTHR12918:SF1">
    <property type="entry name" value="CYSTEINE DIOXYGENASE TYPE 1"/>
    <property type="match status" value="1"/>
</dbReference>
<feature type="binding site" evidence="6">
    <location>
        <position position="88"/>
    </location>
    <ligand>
        <name>Fe cation</name>
        <dbReference type="ChEBI" id="CHEBI:24875"/>
        <note>catalytic</note>
    </ligand>
</feature>
<evidence type="ECO:0000256" key="1">
    <source>
        <dbReference type="ARBA" id="ARBA00006622"/>
    </source>
</evidence>
<dbReference type="CDD" id="cd10548">
    <property type="entry name" value="cupin_CDO"/>
    <property type="match status" value="1"/>
</dbReference>
<keyword evidence="2 6" id="KW-0479">Metal-binding</keyword>
<dbReference type="Gene3D" id="1.20.5.440">
    <property type="entry name" value="ATP synthase delta/epsilon subunit, C-terminal domain"/>
    <property type="match status" value="1"/>
</dbReference>
<dbReference type="InterPro" id="IPR011051">
    <property type="entry name" value="RmlC_Cupin_sf"/>
</dbReference>
<evidence type="ECO:0000313" key="7">
    <source>
        <dbReference type="EMBL" id="AXF25815.1"/>
    </source>
</evidence>
<dbReference type="Pfam" id="PF05995">
    <property type="entry name" value="CDO_I"/>
    <property type="match status" value="1"/>
</dbReference>
<dbReference type="SUPFAM" id="SSF51182">
    <property type="entry name" value="RmlC-like cupins"/>
    <property type="match status" value="1"/>
</dbReference>
<keyword evidence="3 7" id="KW-0223">Dioxygenase</keyword>
<dbReference type="OrthoDB" id="7059163at2"/>
<evidence type="ECO:0000256" key="3">
    <source>
        <dbReference type="ARBA" id="ARBA00022964"/>
    </source>
</evidence>
<dbReference type="InterPro" id="IPR014710">
    <property type="entry name" value="RmlC-like_jellyroll"/>
</dbReference>
<organism evidence="7 8">
    <name type="scientific">Burkholderia pyrrocinia</name>
    <name type="common">Pseudomonas pyrrocinia</name>
    <dbReference type="NCBI Taxonomy" id="60550"/>
    <lineage>
        <taxon>Bacteria</taxon>
        <taxon>Pseudomonadati</taxon>
        <taxon>Pseudomonadota</taxon>
        <taxon>Betaproteobacteria</taxon>
        <taxon>Burkholderiales</taxon>
        <taxon>Burkholderiaceae</taxon>
        <taxon>Burkholderia</taxon>
        <taxon>Burkholderia cepacia complex</taxon>
    </lineage>
</organism>
<dbReference type="InterPro" id="IPR010300">
    <property type="entry name" value="CDO_1"/>
</dbReference>
<keyword evidence="4" id="KW-0560">Oxidoreductase</keyword>
<accession>A0A2Z5N8G0</accession>
<evidence type="ECO:0000256" key="4">
    <source>
        <dbReference type="ARBA" id="ARBA00023002"/>
    </source>
</evidence>
<dbReference type="PANTHER" id="PTHR12918">
    <property type="entry name" value="CYSTEINE DIOXYGENASE"/>
    <property type="match status" value="1"/>
</dbReference>
<dbReference type="GO" id="GO:0008198">
    <property type="term" value="F:ferrous iron binding"/>
    <property type="evidence" value="ECO:0007669"/>
    <property type="project" value="TreeGrafter"/>
</dbReference>
<evidence type="ECO:0000256" key="2">
    <source>
        <dbReference type="ARBA" id="ARBA00022723"/>
    </source>
</evidence>
<dbReference type="RefSeq" id="WP_114182179.1">
    <property type="nucleotide sequence ID" value="NZ_CP024904.1"/>
</dbReference>
<proteinExistence type="inferred from homology"/>
<gene>
    <name evidence="7" type="ORF">CUJ89_35990</name>
</gene>